<evidence type="ECO:0000313" key="2">
    <source>
        <dbReference type="EMBL" id="ABE59360.1"/>
    </source>
</evidence>
<gene>
    <name evidence="2" type="ordered locus">Csal_2009</name>
</gene>
<dbReference type="HOGENOM" id="CLU_096001_3_2_6"/>
<dbReference type="eggNOG" id="COG3009">
    <property type="taxonomic scope" value="Bacteria"/>
</dbReference>
<dbReference type="Gene3D" id="3.40.50.10610">
    <property type="entry name" value="ABC-type transport auxiliary lipoprotein component"/>
    <property type="match status" value="1"/>
</dbReference>
<dbReference type="Proteomes" id="UP000000239">
    <property type="component" value="Chromosome"/>
</dbReference>
<feature type="domain" description="ABC-type transport auxiliary lipoprotein component" evidence="1">
    <location>
        <begin position="44"/>
        <end position="208"/>
    </location>
</feature>
<evidence type="ECO:0000259" key="1">
    <source>
        <dbReference type="Pfam" id="PF03886"/>
    </source>
</evidence>
<keyword evidence="3" id="KW-1185">Reference proteome</keyword>
<dbReference type="RefSeq" id="WP_011507306.1">
    <property type="nucleotide sequence ID" value="NC_007963.1"/>
</dbReference>
<dbReference type="STRING" id="290398.Csal_2009"/>
<name>Q1QVZ8_CHRI1</name>
<dbReference type="InterPro" id="IPR005586">
    <property type="entry name" value="ABC_trans_aux"/>
</dbReference>
<sequence>MTIAAFETPRRLAQRARHAALLGAGALALSLAGCATQGTEDTRYTLPDDPLSDDRAAAEAVGDFDGSVWLSPLSLTSYLDDQGIVMQLDDIRIHQARHHLWAEPLDSQLMRQLRERLSTALPEADILRRGQTAQAASPALHVDLRVERFQGRDDGMAVVGGDWRIRDAQDRTLSRESFAIERPLDSDGYPALVRALGGAWDTLGERLAEALTEAGTRATSD</sequence>
<organism evidence="2 3">
    <name type="scientific">Chromohalobacter israelensis (strain ATCC BAA-138 / DSM 3043 / CIP 106854 / NCIMB 13768 / 1H11)</name>
    <name type="common">Chromohalobacter salexigens</name>
    <dbReference type="NCBI Taxonomy" id="290398"/>
    <lineage>
        <taxon>Bacteria</taxon>
        <taxon>Pseudomonadati</taxon>
        <taxon>Pseudomonadota</taxon>
        <taxon>Gammaproteobacteria</taxon>
        <taxon>Oceanospirillales</taxon>
        <taxon>Halomonadaceae</taxon>
        <taxon>Chromohalobacter</taxon>
    </lineage>
</organism>
<dbReference type="Pfam" id="PF03886">
    <property type="entry name" value="ABC_trans_aux"/>
    <property type="match status" value="1"/>
</dbReference>
<accession>Q1QVZ8</accession>
<dbReference type="KEGG" id="csa:Csal_2009"/>
<dbReference type="EMBL" id="CP000285">
    <property type="protein sequence ID" value="ABE59360.1"/>
    <property type="molecule type" value="Genomic_DNA"/>
</dbReference>
<reference evidence="2 3" key="1">
    <citation type="journal article" date="2011" name="Stand. Genomic Sci.">
        <title>Complete genome sequence of the halophilic and highly halotolerant Chromohalobacter salexigens type strain (1H11(T)).</title>
        <authorList>
            <person name="Copeland A."/>
            <person name="O'Connor K."/>
            <person name="Lucas S."/>
            <person name="Lapidus A."/>
            <person name="Berry K.W."/>
            <person name="Detter J.C."/>
            <person name="Del Rio T.G."/>
            <person name="Hammon N."/>
            <person name="Dalin E."/>
            <person name="Tice H."/>
            <person name="Pitluck S."/>
            <person name="Bruce D."/>
            <person name="Goodwin L."/>
            <person name="Han C."/>
            <person name="Tapia R."/>
            <person name="Saunders E."/>
            <person name="Schmutz J."/>
            <person name="Brettin T."/>
            <person name="Larimer F."/>
            <person name="Land M."/>
            <person name="Hauser L."/>
            <person name="Vargas C."/>
            <person name="Nieto J.J."/>
            <person name="Kyrpides N.C."/>
            <person name="Ivanova N."/>
            <person name="Goker M."/>
            <person name="Klenk H.P."/>
            <person name="Csonka L.N."/>
            <person name="Woyke T."/>
        </authorList>
    </citation>
    <scope>NUCLEOTIDE SEQUENCE [LARGE SCALE GENOMIC DNA]</scope>
    <source>
        <strain evidence="3">ATCC BAA-138 / DSM 3043 / CIP 106854 / NCIMB 13768 / 1H11</strain>
    </source>
</reference>
<dbReference type="GeneID" id="95334723"/>
<protein>
    <recommendedName>
        <fullName evidence="1">ABC-type transport auxiliary lipoprotein component domain-containing protein</fullName>
    </recommendedName>
</protein>
<evidence type="ECO:0000313" key="3">
    <source>
        <dbReference type="Proteomes" id="UP000000239"/>
    </source>
</evidence>
<proteinExistence type="predicted"/>
<dbReference type="AlphaFoldDB" id="Q1QVZ8"/>
<dbReference type="SUPFAM" id="SSF159594">
    <property type="entry name" value="XCC0632-like"/>
    <property type="match status" value="1"/>
</dbReference>
<dbReference type="OrthoDB" id="5600407at2"/>